<proteinExistence type="predicted"/>
<sequence>MKHKKSMAALLLMTLALSACGATTAVTPTPPGTGTGTTPPDTTPPAPTPTPTPPATKGSITGRVVNEQGQPLKGVEIDAGNTQFSNSDLLTTTDANGLYKLDVTAMATTWHVTAHQKLKYNGYTIAVDLVPDGNDVLPGLEGGVLNFTFKPKVITPEDPYGNLGMVMLDEMNGEFDIDWANVQLTLTPVGPLADGTSGPARTLHLSQTNSGWIVPNVMWGTYTVSATMNGQPLELRRRAMGVHDYPWSTTYTGGFYVDYSLLQPNMFLEARLPQSN</sequence>
<gene>
    <name evidence="3" type="ORF">GCM10008957_47020</name>
</gene>
<comment type="caution">
    <text evidence="3">The sequence shown here is derived from an EMBL/GenBank/DDBJ whole genome shotgun (WGS) entry which is preliminary data.</text>
</comment>
<evidence type="ECO:0008006" key="5">
    <source>
        <dbReference type="Google" id="ProtNLM"/>
    </source>
</evidence>
<dbReference type="PROSITE" id="PS51257">
    <property type="entry name" value="PROKAR_LIPOPROTEIN"/>
    <property type="match status" value="1"/>
</dbReference>
<feature type="region of interest" description="Disordered" evidence="1">
    <location>
        <begin position="25"/>
        <end position="61"/>
    </location>
</feature>
<dbReference type="InterPro" id="IPR008969">
    <property type="entry name" value="CarboxyPept-like_regulatory"/>
</dbReference>
<evidence type="ECO:0000256" key="2">
    <source>
        <dbReference type="SAM" id="SignalP"/>
    </source>
</evidence>
<organism evidence="3 4">
    <name type="scientific">Deinococcus ruber</name>
    <dbReference type="NCBI Taxonomy" id="1848197"/>
    <lineage>
        <taxon>Bacteria</taxon>
        <taxon>Thermotogati</taxon>
        <taxon>Deinococcota</taxon>
        <taxon>Deinococci</taxon>
        <taxon>Deinococcales</taxon>
        <taxon>Deinococcaceae</taxon>
        <taxon>Deinococcus</taxon>
    </lineage>
</organism>
<feature type="compositionally biased region" description="Pro residues" evidence="1">
    <location>
        <begin position="41"/>
        <end position="54"/>
    </location>
</feature>
<reference evidence="3" key="1">
    <citation type="journal article" date="2014" name="Int. J. Syst. Evol. Microbiol.">
        <title>Complete genome sequence of Corynebacterium casei LMG S-19264T (=DSM 44701T), isolated from a smear-ripened cheese.</title>
        <authorList>
            <consortium name="US DOE Joint Genome Institute (JGI-PGF)"/>
            <person name="Walter F."/>
            <person name="Albersmeier A."/>
            <person name="Kalinowski J."/>
            <person name="Ruckert C."/>
        </authorList>
    </citation>
    <scope>NUCLEOTIDE SEQUENCE</scope>
    <source>
        <strain evidence="3">JCM 31311</strain>
    </source>
</reference>
<dbReference type="Gene3D" id="2.60.40.1120">
    <property type="entry name" value="Carboxypeptidase-like, regulatory domain"/>
    <property type="match status" value="1"/>
</dbReference>
<feature type="chain" id="PRO_5037159574" description="Carboxypeptidase regulatory-like domain-containing protein" evidence="2">
    <location>
        <begin position="22"/>
        <end position="276"/>
    </location>
</feature>
<evidence type="ECO:0000256" key="1">
    <source>
        <dbReference type="SAM" id="MobiDB-lite"/>
    </source>
</evidence>
<dbReference type="SUPFAM" id="SSF49464">
    <property type="entry name" value="Carboxypeptidase regulatory domain-like"/>
    <property type="match status" value="1"/>
</dbReference>
<dbReference type="RefSeq" id="WP_189092956.1">
    <property type="nucleotide sequence ID" value="NZ_BMQL01000051.1"/>
</dbReference>
<dbReference type="Proteomes" id="UP000603865">
    <property type="component" value="Unassembled WGS sequence"/>
</dbReference>
<name>A0A918CLI3_9DEIO</name>
<evidence type="ECO:0000313" key="3">
    <source>
        <dbReference type="EMBL" id="GGR30897.1"/>
    </source>
</evidence>
<reference evidence="3" key="2">
    <citation type="submission" date="2020-09" db="EMBL/GenBank/DDBJ databases">
        <authorList>
            <person name="Sun Q."/>
            <person name="Ohkuma M."/>
        </authorList>
    </citation>
    <scope>NUCLEOTIDE SEQUENCE</scope>
    <source>
        <strain evidence="3">JCM 31311</strain>
    </source>
</reference>
<dbReference type="AlphaFoldDB" id="A0A918CLI3"/>
<accession>A0A918CLI3</accession>
<keyword evidence="2" id="KW-0732">Signal</keyword>
<protein>
    <recommendedName>
        <fullName evidence="5">Carboxypeptidase regulatory-like domain-containing protein</fullName>
    </recommendedName>
</protein>
<dbReference type="EMBL" id="BMQL01000051">
    <property type="protein sequence ID" value="GGR30897.1"/>
    <property type="molecule type" value="Genomic_DNA"/>
</dbReference>
<evidence type="ECO:0000313" key="4">
    <source>
        <dbReference type="Proteomes" id="UP000603865"/>
    </source>
</evidence>
<feature type="signal peptide" evidence="2">
    <location>
        <begin position="1"/>
        <end position="21"/>
    </location>
</feature>
<keyword evidence="4" id="KW-1185">Reference proteome</keyword>